<dbReference type="Pfam" id="PF13889">
    <property type="entry name" value="Chromosome_seg"/>
    <property type="match status" value="1"/>
</dbReference>
<protein>
    <recommendedName>
        <fullName evidence="3">Atos-like conserved domain-containing protein</fullName>
    </recommendedName>
</protein>
<comment type="similarity">
    <text evidence="1">Belongs to the ATOS family.</text>
</comment>
<name>A0AA85A0P4_9TREM</name>
<evidence type="ECO:0000259" key="3">
    <source>
        <dbReference type="SMART" id="SM01177"/>
    </source>
</evidence>
<dbReference type="InterPro" id="IPR025261">
    <property type="entry name" value="Atos-like_cons_dom"/>
</dbReference>
<evidence type="ECO:0000313" key="4">
    <source>
        <dbReference type="Proteomes" id="UP000050790"/>
    </source>
</evidence>
<feature type="domain" description="Atos-like conserved" evidence="3">
    <location>
        <begin position="747"/>
        <end position="805"/>
    </location>
</feature>
<dbReference type="WBParaSite" id="SMRG1_57650.5">
    <property type="protein sequence ID" value="SMRG1_57650.5"/>
    <property type="gene ID" value="SMRG1_57650"/>
</dbReference>
<dbReference type="PANTHER" id="PTHR13199:SF11">
    <property type="entry name" value="PROTEIN ATOSSA"/>
    <property type="match status" value="1"/>
</dbReference>
<dbReference type="Pfam" id="PF13915">
    <property type="entry name" value="DUF4210"/>
    <property type="match status" value="1"/>
</dbReference>
<organism evidence="4 5">
    <name type="scientific">Schistosoma margrebowiei</name>
    <dbReference type="NCBI Taxonomy" id="48269"/>
    <lineage>
        <taxon>Eukaryota</taxon>
        <taxon>Metazoa</taxon>
        <taxon>Spiralia</taxon>
        <taxon>Lophotrochozoa</taxon>
        <taxon>Platyhelminthes</taxon>
        <taxon>Trematoda</taxon>
        <taxon>Digenea</taxon>
        <taxon>Strigeidida</taxon>
        <taxon>Schistosomatoidea</taxon>
        <taxon>Schistosomatidae</taxon>
        <taxon>Schistosoma</taxon>
    </lineage>
</organism>
<feature type="region of interest" description="Disordered" evidence="2">
    <location>
        <begin position="498"/>
        <end position="544"/>
    </location>
</feature>
<feature type="region of interest" description="Disordered" evidence="2">
    <location>
        <begin position="606"/>
        <end position="689"/>
    </location>
</feature>
<evidence type="ECO:0000313" key="5">
    <source>
        <dbReference type="WBParaSite" id="SMRG1_57650.5"/>
    </source>
</evidence>
<feature type="compositionally biased region" description="Polar residues" evidence="2">
    <location>
        <begin position="415"/>
        <end position="428"/>
    </location>
</feature>
<feature type="compositionally biased region" description="Polar residues" evidence="2">
    <location>
        <begin position="535"/>
        <end position="544"/>
    </location>
</feature>
<feature type="compositionally biased region" description="Polar residues" evidence="2">
    <location>
        <begin position="661"/>
        <end position="689"/>
    </location>
</feature>
<dbReference type="AlphaFoldDB" id="A0AA85A0P4"/>
<dbReference type="InterPro" id="IPR051506">
    <property type="entry name" value="ATOS_Transcription_Regulators"/>
</dbReference>
<evidence type="ECO:0000256" key="2">
    <source>
        <dbReference type="SAM" id="MobiDB-lite"/>
    </source>
</evidence>
<dbReference type="InterPro" id="IPR033473">
    <property type="entry name" value="Atos-like_C"/>
</dbReference>
<feature type="region of interest" description="Disordered" evidence="2">
    <location>
        <begin position="404"/>
        <end position="429"/>
    </location>
</feature>
<accession>A0AA85A0P4</accession>
<evidence type="ECO:0000256" key="1">
    <source>
        <dbReference type="ARBA" id="ARBA00034497"/>
    </source>
</evidence>
<dbReference type="PANTHER" id="PTHR13199">
    <property type="entry name" value="GH03947P"/>
    <property type="match status" value="1"/>
</dbReference>
<proteinExistence type="inferred from homology"/>
<dbReference type="SMART" id="SM01177">
    <property type="entry name" value="DUF4210"/>
    <property type="match status" value="1"/>
</dbReference>
<feature type="compositionally biased region" description="Polar residues" evidence="2">
    <location>
        <begin position="515"/>
        <end position="525"/>
    </location>
</feature>
<feature type="compositionally biased region" description="Low complexity" evidence="2">
    <location>
        <begin position="629"/>
        <end position="648"/>
    </location>
</feature>
<sequence length="1098" mass="122482">MIENGSLENAPIPSSKLCGSNQSPGVLQCICRFILSQQSKIYGGLVEYIDGASVGTPRINKNEWDKAFTKDNCCDDVRRSSQCDKLTLTIETLFVGENCLEHCGDNQLPVYVMEQWTAQVLPQNFKNRGISISGCQIELLDYIQTSPLMAAIKEPGRPRRYKLTHRSYVCDRISQVGDSFLMDASDILSMDCLSDRNKSSQDDDHDGSSVSKIVRHLDGCESPIKRVFTPVCISEKELLHITVVTLKHLPQQFLGCPLCLDSTYSTNKDSFTMLSRARCHSPETLVDLNVRKKNTALVSHITYGKPNVHPPNFLNLPKCSSNEVVRSPIVVIADTEERFLQSTFDNPFYNILPPCSSWDCTESGHSTLTKKSSRLTDSNRICQIPLESPPRKQQRISCYAHELTSETKDSDDSNEMPSSVTPTMNKTPGVQREGCINKVIAEFTLLNVERDLIMNSVDDSNIGSVCIPPVNACFSSSFEVHRDSIQCSQLSYSTAKKRDHASESQLGTDSEDSVLLTSPSASSQPVPRLSRRRNATSASVWPSSSFHNDGTPFFNRRTGLPLQSSPVPLKRSTSGKFDFDLSLNRMKTSRSSICMVYNHNLQNSSEINTDQVKEPSSGMESLKSDKKFNNNTDNGSNDNNETNSNKSNQTITSFRRRPSSLRFTSQYQEQSFERNTVNSSTIGGSNNRHTVAGARRRNYPVEMDSIELSCSAPPSGGRGFQPHKNITSRLANTMACTPVPHGSSQHLLVNFEESMLNGRIHPVGQVEGFSIELGASGSFYPNHIRLPMKAYFFNLSDDNAPSPYLGYADLKQLPSNKGYHIPKKGSIQLTLFNPTGLVVKMFVIVYDLADMPPNCQTFLRQRTVYMPIQQHNQFHSSYIISNSTQSTSLHNNSNCPFHKPQYNSTHTNTNHLNCNSTPITSMINTNVSMNNTLSNCTTDHLWDISSKSLTEPNTPSFLSYSSLSSSSCSCSSITSIGSLSSYGSQNAVNNNTTNSNTTTNTTGIAGVSLNTRNELPAYLRYLVHLRFHTTRSGKLYLHTDLRLIFSRDKFEFDPRIATYELRSFVDAPSNPRYSPKKWSTRHQNITKYQKSIHHSNIT</sequence>
<reference evidence="5" key="1">
    <citation type="submission" date="2023-11" db="UniProtKB">
        <authorList>
            <consortium name="WormBaseParasite"/>
        </authorList>
    </citation>
    <scope>IDENTIFICATION</scope>
</reference>
<dbReference type="Proteomes" id="UP000050790">
    <property type="component" value="Unassembled WGS sequence"/>
</dbReference>